<gene>
    <name evidence="2" type="ORF">CLV58_12239</name>
</gene>
<sequence length="184" mass="20459">MNVWLLFLLLHLSGASAVPAPITQQESPPFQKTVRFNVYTFVVKAIDTDSIQTVTVAAYRGSLLLTRFSQPVSGRLTGAEVGDLDGNRLPELYLYSTDTNAGLAGRVRGWQFLPERLATITTVQWAAPGAGYMGLDTLWTTRQSLCRQFPVYTINNSDARPTGTNRRICYRLRPSGLNYQLQAE</sequence>
<comment type="caution">
    <text evidence="2">The sequence shown here is derived from an EMBL/GenBank/DDBJ whole genome shotgun (WGS) entry which is preliminary data.</text>
</comment>
<evidence type="ECO:0000256" key="1">
    <source>
        <dbReference type="SAM" id="SignalP"/>
    </source>
</evidence>
<organism evidence="2 3">
    <name type="scientific">Spirosoma oryzae</name>
    <dbReference type="NCBI Taxonomy" id="1469603"/>
    <lineage>
        <taxon>Bacteria</taxon>
        <taxon>Pseudomonadati</taxon>
        <taxon>Bacteroidota</taxon>
        <taxon>Cytophagia</taxon>
        <taxon>Cytophagales</taxon>
        <taxon>Cytophagaceae</taxon>
        <taxon>Spirosoma</taxon>
    </lineage>
</organism>
<evidence type="ECO:0000313" key="3">
    <source>
        <dbReference type="Proteomes" id="UP000238375"/>
    </source>
</evidence>
<dbReference type="RefSeq" id="WP_106139836.1">
    <property type="nucleotide sequence ID" value="NZ_PVTE01000022.1"/>
</dbReference>
<evidence type="ECO:0000313" key="2">
    <source>
        <dbReference type="EMBL" id="PRY31744.1"/>
    </source>
</evidence>
<reference evidence="2 3" key="1">
    <citation type="submission" date="2018-03" db="EMBL/GenBank/DDBJ databases">
        <title>Genomic Encyclopedia of Archaeal and Bacterial Type Strains, Phase II (KMG-II): from individual species to whole genera.</title>
        <authorList>
            <person name="Goeker M."/>
        </authorList>
    </citation>
    <scope>NUCLEOTIDE SEQUENCE [LARGE SCALE GENOMIC DNA]</scope>
    <source>
        <strain evidence="2 3">DSM 28354</strain>
    </source>
</reference>
<dbReference type="OrthoDB" id="946181at2"/>
<name>A0A2T0SEB1_9BACT</name>
<accession>A0A2T0SEB1</accession>
<dbReference type="AlphaFoldDB" id="A0A2T0SEB1"/>
<proteinExistence type="predicted"/>
<keyword evidence="3" id="KW-1185">Reference proteome</keyword>
<dbReference type="EMBL" id="PVTE01000022">
    <property type="protein sequence ID" value="PRY31744.1"/>
    <property type="molecule type" value="Genomic_DNA"/>
</dbReference>
<keyword evidence="1" id="KW-0732">Signal</keyword>
<dbReference type="Proteomes" id="UP000238375">
    <property type="component" value="Unassembled WGS sequence"/>
</dbReference>
<protein>
    <submittedName>
        <fullName evidence="2">Uncharacterized protein</fullName>
    </submittedName>
</protein>
<feature type="signal peptide" evidence="1">
    <location>
        <begin position="1"/>
        <end position="17"/>
    </location>
</feature>
<feature type="chain" id="PRO_5015640820" evidence="1">
    <location>
        <begin position="18"/>
        <end position="184"/>
    </location>
</feature>